<evidence type="ECO:0000256" key="5">
    <source>
        <dbReference type="SAM" id="SignalP"/>
    </source>
</evidence>
<name>A0A096MEC3_POEFO</name>
<keyword evidence="3" id="KW-1015">Disulfide bond</keyword>
<feature type="signal peptide" evidence="5">
    <location>
        <begin position="1"/>
        <end position="30"/>
    </location>
</feature>
<dbReference type="PANTHER" id="PTHR45869:SF7">
    <property type="entry name" value="C-REACTIVE PROTEIN"/>
    <property type="match status" value="1"/>
</dbReference>
<evidence type="ECO:0000256" key="3">
    <source>
        <dbReference type="ARBA" id="ARBA00023157"/>
    </source>
</evidence>
<evidence type="ECO:0000256" key="4">
    <source>
        <dbReference type="ARBA" id="ARBA00038102"/>
    </source>
</evidence>
<comment type="cofactor">
    <cofactor evidence="1">
        <name>Ca(2+)</name>
        <dbReference type="ChEBI" id="CHEBI:29108"/>
    </cofactor>
</comment>
<proteinExistence type="inferred from homology"/>
<dbReference type="AlphaFoldDB" id="A0A096MEC3"/>
<organism evidence="6 7">
    <name type="scientific">Poecilia formosa</name>
    <name type="common">Amazon molly</name>
    <name type="synonym">Limia formosa</name>
    <dbReference type="NCBI Taxonomy" id="48698"/>
    <lineage>
        <taxon>Eukaryota</taxon>
        <taxon>Metazoa</taxon>
        <taxon>Chordata</taxon>
        <taxon>Craniata</taxon>
        <taxon>Vertebrata</taxon>
        <taxon>Euteleostomi</taxon>
        <taxon>Actinopterygii</taxon>
        <taxon>Neopterygii</taxon>
        <taxon>Teleostei</taxon>
        <taxon>Neoteleostei</taxon>
        <taxon>Acanthomorphata</taxon>
        <taxon>Ovalentaria</taxon>
        <taxon>Atherinomorphae</taxon>
        <taxon>Cyprinodontiformes</taxon>
        <taxon>Poeciliidae</taxon>
        <taxon>Poeciliinae</taxon>
        <taxon>Poecilia</taxon>
    </lineage>
</organism>
<evidence type="ECO:0000256" key="2">
    <source>
        <dbReference type="ARBA" id="ARBA00022729"/>
    </source>
</evidence>
<dbReference type="Proteomes" id="UP000028760">
    <property type="component" value="Unassembled WGS sequence"/>
</dbReference>
<evidence type="ECO:0000313" key="7">
    <source>
        <dbReference type="Proteomes" id="UP000028760"/>
    </source>
</evidence>
<dbReference type="GeneTree" id="ENSGT00530000066252"/>
<reference evidence="6" key="3">
    <citation type="submission" date="2025-09" db="UniProtKB">
        <authorList>
            <consortium name="Ensembl"/>
        </authorList>
    </citation>
    <scope>IDENTIFICATION</scope>
</reference>
<comment type="similarity">
    <text evidence="4">Belongs to the pentraxin family.</text>
</comment>
<sequence length="351" mass="41055">TSTDRLSVKMKLLFFLMVTLMTFTERSLHAWPNPTRGGSGVNLSGKMFTLSSYGRLVFYSPYEYSPWVASTPYQTRGYAYSTSTPSTNIRTPKPTTRSPTTYPWSTTRYPLSTTTYPWSTTRYPLSTTRYPWPTTTYPWSTAPSTRGVSVCLRYITDSQSDSIFTLSPSSQYLRLEIGRPQSYALTFNGYNRVYLPVYLKLWPYLTPSMWTSICLTVDNAKAVVQMFRDSDMSSRKLLNNQVMFRQHILVCFKSFKKQITDVQVWDYPLRYQEVLYYMSNGGYGFYQGSVLSWSYISYTQTGRTLLEDGYELQMRKSNRKLGQRNHLKGGYKSRKVFLFEERKREQWKKEM</sequence>
<protein>
    <recommendedName>
        <fullName evidence="8">Pentaxin</fullName>
    </recommendedName>
</protein>
<feature type="chain" id="PRO_5001927890" description="Pentaxin" evidence="5">
    <location>
        <begin position="31"/>
        <end position="351"/>
    </location>
</feature>
<dbReference type="Ensembl" id="ENSPFOT00000023640.1">
    <property type="protein sequence ID" value="ENSPFOP00000029764.1"/>
    <property type="gene ID" value="ENSPFOG00000022478.1"/>
</dbReference>
<evidence type="ECO:0000256" key="1">
    <source>
        <dbReference type="ARBA" id="ARBA00001913"/>
    </source>
</evidence>
<dbReference type="InterPro" id="IPR051005">
    <property type="entry name" value="Pentraxin_domain"/>
</dbReference>
<dbReference type="SUPFAM" id="SSF49899">
    <property type="entry name" value="Concanavalin A-like lectins/glucanases"/>
    <property type="match status" value="1"/>
</dbReference>
<evidence type="ECO:0008006" key="8">
    <source>
        <dbReference type="Google" id="ProtNLM"/>
    </source>
</evidence>
<reference evidence="7" key="1">
    <citation type="submission" date="2013-10" db="EMBL/GenBank/DDBJ databases">
        <authorList>
            <person name="Schartl M."/>
            <person name="Warren W."/>
        </authorList>
    </citation>
    <scope>NUCLEOTIDE SEQUENCE [LARGE SCALE GENOMIC DNA]</scope>
    <source>
        <strain evidence="7">female</strain>
    </source>
</reference>
<dbReference type="PANTHER" id="PTHR45869">
    <property type="entry name" value="C-REACTIVE PROTEIN-RELATED"/>
    <property type="match status" value="1"/>
</dbReference>
<dbReference type="Gene3D" id="2.60.120.200">
    <property type="match status" value="1"/>
</dbReference>
<keyword evidence="7" id="KW-1185">Reference proteome</keyword>
<accession>A0A096MEC3</accession>
<reference evidence="6" key="2">
    <citation type="submission" date="2025-08" db="UniProtKB">
        <authorList>
            <consortium name="Ensembl"/>
        </authorList>
    </citation>
    <scope>IDENTIFICATION</scope>
</reference>
<evidence type="ECO:0000313" key="6">
    <source>
        <dbReference type="Ensembl" id="ENSPFOP00000029764.1"/>
    </source>
</evidence>
<dbReference type="InterPro" id="IPR013320">
    <property type="entry name" value="ConA-like_dom_sf"/>
</dbReference>
<dbReference type="EMBL" id="AYCK01017033">
    <property type="status" value="NOT_ANNOTATED_CDS"/>
    <property type="molecule type" value="Genomic_DNA"/>
</dbReference>
<dbReference type="OMA" id="TTAWTPK"/>
<keyword evidence="2 5" id="KW-0732">Signal</keyword>